<protein>
    <recommendedName>
        <fullName evidence="2">Calcineurin-like phosphoesterase domain-containing protein</fullName>
    </recommendedName>
</protein>
<dbReference type="Pfam" id="PF00149">
    <property type="entry name" value="Metallophos"/>
    <property type="match status" value="1"/>
</dbReference>
<dbReference type="GO" id="GO:0016787">
    <property type="term" value="F:hydrolase activity"/>
    <property type="evidence" value="ECO:0007669"/>
    <property type="project" value="InterPro"/>
</dbReference>
<sequence>MLMYGFGVLGYVIAVSVAIFSFLKTMQADPTTSRFVVWLQLLVYYLRFWVLWLFVWANLQLLMNNHALYWLILGLCLLYMYMTWVEPNRLRILHQSIDLTNTGNLNKQPKPPLLKLAVIGDVHIGIFHQKQQQERWVKTLNRLDVDAVLFTGDWLYHAGADLVGTMMLFRAINKPCYTTLSQADSEQQGKFSDIIPNVNLTDVLDILNIQTLNNQITMINGVTIIGLSPDDYPKNNNKTAIYQWLDKNPNTPNVIIAHDIKTCQANQQFTNKLTNKSLVIAGQSHGGQVNLPVITKKILQAMTGSGYLSGYYPRNCSIDRFTKTSALPKLNYHIWINTGVGMTGLPFRLNCPPQIDVLLLR</sequence>
<dbReference type="eggNOG" id="COG1408">
    <property type="taxonomic scope" value="Bacteria"/>
</dbReference>
<evidence type="ECO:0000259" key="2">
    <source>
        <dbReference type="Pfam" id="PF00149"/>
    </source>
</evidence>
<dbReference type="PANTHER" id="PTHR31302">
    <property type="entry name" value="TRANSMEMBRANE PROTEIN WITH METALLOPHOSPHOESTERASE DOMAIN-RELATED"/>
    <property type="match status" value="1"/>
</dbReference>
<dbReference type="Proteomes" id="UP000023795">
    <property type="component" value="Unassembled WGS sequence"/>
</dbReference>
<dbReference type="STRING" id="1230338.MOMA_01295"/>
<dbReference type="RefSeq" id="WP_009501404.1">
    <property type="nucleotide sequence ID" value="NZ_ANIN01000001.1"/>
</dbReference>
<dbReference type="PANTHER" id="PTHR31302:SF0">
    <property type="entry name" value="TRANSMEMBRANE PROTEIN WITH METALLOPHOSPHOESTERASE DOMAIN"/>
    <property type="match status" value="1"/>
</dbReference>
<keyword evidence="1" id="KW-0812">Transmembrane</keyword>
<dbReference type="InterPro" id="IPR051158">
    <property type="entry name" value="Metallophosphoesterase_sf"/>
</dbReference>
<dbReference type="SUPFAM" id="SSF56300">
    <property type="entry name" value="Metallo-dependent phosphatases"/>
    <property type="match status" value="1"/>
</dbReference>
<dbReference type="AlphaFoldDB" id="L2F7J8"/>
<dbReference type="InterPro" id="IPR029052">
    <property type="entry name" value="Metallo-depent_PP-like"/>
</dbReference>
<evidence type="ECO:0000256" key="1">
    <source>
        <dbReference type="SAM" id="Phobius"/>
    </source>
</evidence>
<organism evidence="3 4">
    <name type="scientific">Moraxella macacae 0408225</name>
    <dbReference type="NCBI Taxonomy" id="1230338"/>
    <lineage>
        <taxon>Bacteria</taxon>
        <taxon>Pseudomonadati</taxon>
        <taxon>Pseudomonadota</taxon>
        <taxon>Gammaproteobacteria</taxon>
        <taxon>Moraxellales</taxon>
        <taxon>Moraxellaceae</taxon>
        <taxon>Moraxella</taxon>
    </lineage>
</organism>
<dbReference type="OrthoDB" id="9780884at2"/>
<dbReference type="InterPro" id="IPR004843">
    <property type="entry name" value="Calcineurin-like_PHP"/>
</dbReference>
<keyword evidence="1" id="KW-1133">Transmembrane helix</keyword>
<feature type="domain" description="Calcineurin-like phosphoesterase" evidence="2">
    <location>
        <begin position="115"/>
        <end position="272"/>
    </location>
</feature>
<dbReference type="PATRIC" id="fig|1230338.3.peg.284"/>
<keyword evidence="4" id="KW-1185">Reference proteome</keyword>
<dbReference type="Gene3D" id="3.60.21.10">
    <property type="match status" value="1"/>
</dbReference>
<feature type="transmembrane region" description="Helical" evidence="1">
    <location>
        <begin position="67"/>
        <end position="85"/>
    </location>
</feature>
<name>L2F7J8_9GAMM</name>
<feature type="transmembrane region" description="Helical" evidence="1">
    <location>
        <begin position="6"/>
        <end position="23"/>
    </location>
</feature>
<evidence type="ECO:0000313" key="3">
    <source>
        <dbReference type="EMBL" id="ELA09002.1"/>
    </source>
</evidence>
<dbReference type="EMBL" id="ANIN01000001">
    <property type="protein sequence ID" value="ELA09002.1"/>
    <property type="molecule type" value="Genomic_DNA"/>
</dbReference>
<reference evidence="3 4" key="1">
    <citation type="journal article" date="2013" name="Genome Announc.">
        <title>Genome Sequence of Moraxella macacae 0408225, a Novel Bacterial Species Isolated from a Cynomolgus Macaque with Epistaxis.</title>
        <authorList>
            <person name="Ladner J.T."/>
            <person name="Whitehouse C.A."/>
            <person name="Koroleva G.I."/>
            <person name="Palacios G.F."/>
        </authorList>
    </citation>
    <scope>NUCLEOTIDE SEQUENCE [LARGE SCALE GENOMIC DNA]</scope>
    <source>
        <strain evidence="3 4">0408225</strain>
    </source>
</reference>
<proteinExistence type="predicted"/>
<comment type="caution">
    <text evidence="3">The sequence shown here is derived from an EMBL/GenBank/DDBJ whole genome shotgun (WGS) entry which is preliminary data.</text>
</comment>
<keyword evidence="1" id="KW-0472">Membrane</keyword>
<accession>L2F7J8</accession>
<evidence type="ECO:0000313" key="4">
    <source>
        <dbReference type="Proteomes" id="UP000023795"/>
    </source>
</evidence>
<gene>
    <name evidence="3" type="ORF">MOMA_01295</name>
</gene>
<feature type="transmembrane region" description="Helical" evidence="1">
    <location>
        <begin position="35"/>
        <end position="55"/>
    </location>
</feature>